<reference evidence="1 2" key="1">
    <citation type="submission" date="2013-01" db="EMBL/GenBank/DDBJ databases">
        <authorList>
            <person name="Inman J."/>
            <person name="Zafar N."/>
            <person name="Lorenzi H."/>
            <person name="Caler E."/>
        </authorList>
    </citation>
    <scope>NUCLEOTIDE SEQUENCE [LARGE SCALE GENOMIC DNA]</scope>
    <source>
        <strain evidence="1 2">HM-3:IMSS</strain>
    </source>
</reference>
<sequence>LYACTDIQRVGVNPRKWNNIAREYNDKIRQIK</sequence>
<gene>
    <name evidence="1" type="ORF">KM1_284240</name>
</gene>
<dbReference type="AlphaFoldDB" id="M7X8D0"/>
<evidence type="ECO:0000313" key="1">
    <source>
        <dbReference type="EMBL" id="EMS16318.1"/>
    </source>
</evidence>
<name>M7X8D0_ENTHI</name>
<dbReference type="Proteomes" id="UP000030780">
    <property type="component" value="Unassembled WGS sequence"/>
</dbReference>
<feature type="non-terminal residue" evidence="1">
    <location>
        <position position="1"/>
    </location>
</feature>
<dbReference type="VEuPathDB" id="AmoebaDB:KM1_284240"/>
<accession>M7X8D0</accession>
<protein>
    <submittedName>
        <fullName evidence="1">Uncharacterized protein</fullName>
    </submittedName>
</protein>
<proteinExistence type="predicted"/>
<organism evidence="1 2">
    <name type="scientific">Entamoeba histolytica HM-3:IMSS</name>
    <dbReference type="NCBI Taxonomy" id="885315"/>
    <lineage>
        <taxon>Eukaryota</taxon>
        <taxon>Amoebozoa</taxon>
        <taxon>Evosea</taxon>
        <taxon>Archamoebae</taxon>
        <taxon>Mastigamoebida</taxon>
        <taxon>Entamoebidae</taxon>
        <taxon>Entamoeba</taxon>
    </lineage>
</organism>
<dbReference type="EMBL" id="KB637452">
    <property type="protein sequence ID" value="EMS16318.1"/>
    <property type="molecule type" value="Genomic_DNA"/>
</dbReference>
<evidence type="ECO:0000313" key="2">
    <source>
        <dbReference type="Proteomes" id="UP000030780"/>
    </source>
</evidence>